<organism evidence="2 3">
    <name type="scientific">Planococcus kocurii</name>
    <dbReference type="NCBI Taxonomy" id="1374"/>
    <lineage>
        <taxon>Bacteria</taxon>
        <taxon>Bacillati</taxon>
        <taxon>Bacillota</taxon>
        <taxon>Bacilli</taxon>
        <taxon>Bacillales</taxon>
        <taxon>Caryophanaceae</taxon>
        <taxon>Planococcus</taxon>
    </lineage>
</organism>
<feature type="transmembrane region" description="Helical" evidence="1">
    <location>
        <begin position="87"/>
        <end position="106"/>
    </location>
</feature>
<feature type="transmembrane region" description="Helical" evidence="1">
    <location>
        <begin position="196"/>
        <end position="214"/>
    </location>
</feature>
<evidence type="ECO:0000313" key="3">
    <source>
        <dbReference type="Proteomes" id="UP000065533"/>
    </source>
</evidence>
<sequence length="534" mass="58517">MKRHLFEGTATLILFILRRDRLRLPIWLISFAAVSVIVSLAFVGLYQTDAERQAMAETMRNPAMTAMVGPGYGFNDYTIGAMTAHEMLLMTAIVVGLMNILLVIRHTRTDEEDGRIEMIRSLPVGRLSNLLSILLVLIGVNVVLALLTAVSLTMLGIESMGFEASLVYGSALGASGLIFAGVAAVCAQLSSNARTTLGLSFVVLLLAYIIRAIGDVTNETLSWLSPLNWILRTEAYVNNYWWPIGLTVIVALLLMGLALYLNSIRDLGSGFLASRTGKEGASKLLLSSFGLVFRLQRTGLLVWGLGLLLIGISYGSILGDLESFFNEIDIMQQMIVQTTGSSLIEQFIPILMAVMAIIGSIPVLMAILKLKTEEKNDRLEHILSRAVSRNHIMTSYLAMAILTAVVMLSIAPVSMGLVGNLVMAENLSLAMFYSSAMVYFPAVLVMVGVASLLLGWAPKWTSVVWLYLLFSFIVVYMGNLFRFPDWVEKLTPYGHVPQLPIEEMDYLTAAILILVAIGFIVIGMIGFNRRDIGK</sequence>
<protein>
    <submittedName>
        <fullName evidence="2">ABC transporter permease</fullName>
    </submittedName>
</protein>
<feature type="transmembrane region" description="Helical" evidence="1">
    <location>
        <begin position="166"/>
        <end position="189"/>
    </location>
</feature>
<feature type="transmembrane region" description="Helical" evidence="1">
    <location>
        <begin position="300"/>
        <end position="317"/>
    </location>
</feature>
<name>A0ABN4JYX7_9BACL</name>
<proteinExistence type="predicted"/>
<keyword evidence="1" id="KW-1133">Transmembrane helix</keyword>
<evidence type="ECO:0000313" key="2">
    <source>
        <dbReference type="EMBL" id="ALS79989.1"/>
    </source>
</evidence>
<dbReference type="RefSeq" id="WP_058386630.1">
    <property type="nucleotide sequence ID" value="NZ_CP013661.2"/>
</dbReference>
<feature type="transmembrane region" description="Helical" evidence="1">
    <location>
        <begin position="438"/>
        <end position="457"/>
    </location>
</feature>
<evidence type="ECO:0000256" key="1">
    <source>
        <dbReference type="SAM" id="Phobius"/>
    </source>
</evidence>
<feature type="transmembrane region" description="Helical" evidence="1">
    <location>
        <begin position="127"/>
        <end position="154"/>
    </location>
</feature>
<dbReference type="Proteomes" id="UP000065533">
    <property type="component" value="Chromosome"/>
</dbReference>
<feature type="transmembrane region" description="Helical" evidence="1">
    <location>
        <begin position="347"/>
        <end position="368"/>
    </location>
</feature>
<reference evidence="2" key="1">
    <citation type="submission" date="2016-01" db="EMBL/GenBank/DDBJ databases">
        <title>Complete genome of Planococcus kocurri type strain.</title>
        <authorList>
            <person name="See-Too W.S."/>
        </authorList>
    </citation>
    <scope>NUCLEOTIDE SEQUENCE [LARGE SCALE GENOMIC DNA]</scope>
    <source>
        <strain evidence="2">ATCC 43650</strain>
    </source>
</reference>
<gene>
    <name evidence="2" type="ORF">AUO94_15780</name>
</gene>
<feature type="transmembrane region" description="Helical" evidence="1">
    <location>
        <begin position="506"/>
        <end position="527"/>
    </location>
</feature>
<feature type="transmembrane region" description="Helical" evidence="1">
    <location>
        <begin position="464"/>
        <end position="483"/>
    </location>
</feature>
<keyword evidence="1" id="KW-0472">Membrane</keyword>
<feature type="transmembrane region" description="Helical" evidence="1">
    <location>
        <begin position="24"/>
        <end position="46"/>
    </location>
</feature>
<feature type="transmembrane region" description="Helical" evidence="1">
    <location>
        <begin position="240"/>
        <end position="261"/>
    </location>
</feature>
<dbReference type="EMBL" id="CP013661">
    <property type="protein sequence ID" value="ALS79989.1"/>
    <property type="molecule type" value="Genomic_DNA"/>
</dbReference>
<keyword evidence="3" id="KW-1185">Reference proteome</keyword>
<feature type="transmembrane region" description="Helical" evidence="1">
    <location>
        <begin position="396"/>
        <end position="418"/>
    </location>
</feature>
<accession>A0ABN4JYX7</accession>
<keyword evidence="1" id="KW-0812">Transmembrane</keyword>